<accession>A0A8J6P3H8</accession>
<comment type="catalytic activity">
    <reaction evidence="4 8">
        <text>L-methionyl-[protein] + [thioredoxin]-disulfide + H2O = L-methionyl-(S)-S-oxide-[protein] + [thioredoxin]-dithiol</text>
        <dbReference type="Rhea" id="RHEA:14217"/>
        <dbReference type="Rhea" id="RHEA-COMP:10698"/>
        <dbReference type="Rhea" id="RHEA-COMP:10700"/>
        <dbReference type="Rhea" id="RHEA-COMP:12313"/>
        <dbReference type="Rhea" id="RHEA-COMP:12315"/>
        <dbReference type="ChEBI" id="CHEBI:15377"/>
        <dbReference type="ChEBI" id="CHEBI:16044"/>
        <dbReference type="ChEBI" id="CHEBI:29950"/>
        <dbReference type="ChEBI" id="CHEBI:44120"/>
        <dbReference type="ChEBI" id="CHEBI:50058"/>
        <dbReference type="EC" id="1.8.4.11"/>
    </reaction>
</comment>
<dbReference type="FunFam" id="2.170.150.20:FF:000003">
    <property type="entry name" value="Peptide methionine sulfoxide reductase MsrB"/>
    <property type="match status" value="1"/>
</dbReference>
<comment type="catalytic activity">
    <reaction evidence="6 8">
        <text>[thioredoxin]-disulfide + L-methionine + H2O = L-methionine (S)-S-oxide + [thioredoxin]-dithiol</text>
        <dbReference type="Rhea" id="RHEA:19993"/>
        <dbReference type="Rhea" id="RHEA-COMP:10698"/>
        <dbReference type="Rhea" id="RHEA-COMP:10700"/>
        <dbReference type="ChEBI" id="CHEBI:15377"/>
        <dbReference type="ChEBI" id="CHEBI:29950"/>
        <dbReference type="ChEBI" id="CHEBI:50058"/>
        <dbReference type="ChEBI" id="CHEBI:57844"/>
        <dbReference type="ChEBI" id="CHEBI:58772"/>
        <dbReference type="EC" id="1.8.4.11"/>
    </reaction>
</comment>
<gene>
    <name evidence="7 10" type="primary">msrB</name>
    <name evidence="8" type="synonym">msrA</name>
    <name evidence="10" type="ORF">H8D96_13100</name>
</gene>
<dbReference type="Pfam" id="PF01625">
    <property type="entry name" value="PMSR"/>
    <property type="match status" value="1"/>
</dbReference>
<dbReference type="EC" id="1.8.4.11" evidence="8"/>
<evidence type="ECO:0000256" key="3">
    <source>
        <dbReference type="ARBA" id="ARBA00024679"/>
    </source>
</evidence>
<evidence type="ECO:0000313" key="10">
    <source>
        <dbReference type="EMBL" id="MBC8432842.1"/>
    </source>
</evidence>
<keyword evidence="2" id="KW-0511">Multifunctional enzyme</keyword>
<organism evidence="10 11">
    <name type="scientific">Candidatus Desulfatibia vada</name>
    <dbReference type="NCBI Taxonomy" id="2841696"/>
    <lineage>
        <taxon>Bacteria</taxon>
        <taxon>Pseudomonadati</taxon>
        <taxon>Thermodesulfobacteriota</taxon>
        <taxon>Desulfobacteria</taxon>
        <taxon>Desulfobacterales</taxon>
        <taxon>Desulfobacterales incertae sedis</taxon>
        <taxon>Candidatus Desulfatibia</taxon>
    </lineage>
</organism>
<dbReference type="NCBIfam" id="TIGR00357">
    <property type="entry name" value="peptide-methionine (R)-S-oxide reductase MsrB"/>
    <property type="match status" value="1"/>
</dbReference>
<dbReference type="GO" id="GO:0008113">
    <property type="term" value="F:peptide-methionine (S)-S-oxide reductase activity"/>
    <property type="evidence" value="ECO:0007669"/>
    <property type="project" value="UniProtKB-UniRule"/>
</dbReference>
<evidence type="ECO:0000256" key="4">
    <source>
        <dbReference type="ARBA" id="ARBA00047806"/>
    </source>
</evidence>
<reference evidence="10 11" key="1">
    <citation type="submission" date="2020-08" db="EMBL/GenBank/DDBJ databases">
        <title>Bridging the membrane lipid divide: bacteria of the FCB group superphylum have the potential to synthesize archaeal ether lipids.</title>
        <authorList>
            <person name="Villanueva L."/>
            <person name="Von Meijenfeldt F.A.B."/>
            <person name="Westbye A.B."/>
            <person name="Yadav S."/>
            <person name="Hopmans E.C."/>
            <person name="Dutilh B.E."/>
            <person name="Sinninghe Damste J.S."/>
        </authorList>
    </citation>
    <scope>NUCLEOTIDE SEQUENCE [LARGE SCALE GENOMIC DNA]</scope>
    <source>
        <strain evidence="10">NIOZ-UU17</strain>
    </source>
</reference>
<comment type="similarity">
    <text evidence="8">Belongs to the MsrA Met sulfoxide reductase family.</text>
</comment>
<name>A0A8J6P3H8_9BACT</name>
<dbReference type="PANTHER" id="PTHR43774:SF1">
    <property type="entry name" value="PEPTIDE METHIONINE SULFOXIDE REDUCTASE MSRA 2"/>
    <property type="match status" value="1"/>
</dbReference>
<dbReference type="Gene3D" id="2.170.150.20">
    <property type="entry name" value="Peptide methionine sulfoxide reductase"/>
    <property type="match status" value="1"/>
</dbReference>
<feature type="active site" evidence="8">
    <location>
        <position position="48"/>
    </location>
</feature>
<evidence type="ECO:0000256" key="8">
    <source>
        <dbReference type="HAMAP-Rule" id="MF_01401"/>
    </source>
</evidence>
<comment type="caution">
    <text evidence="10">The sequence shown here is derived from an EMBL/GenBank/DDBJ whole genome shotgun (WGS) entry which is preliminary data.</text>
</comment>
<keyword evidence="1 7" id="KW-0560">Oxidoreductase</keyword>
<sequence>MKTLNITIIVLVAVILGYHQVSSMDGNMEGKMNDKSKNTQTAVFAGGCFWCTESDFEKVDGVIEAISGYTGGRQANPTYRQVSAGGSGHIEAVKVVYDPDKITYEKLLEVFWRHVDPTDAGGQFVDRGSQYRSAIFYANEREKRLAEDSKKRLEATGHFDKPIVTDILALGPFYTAEDYHQDYYKKNPIRYHFYRSGSGRDQFLEKEWAGMNSEMKNEMKKTGMTADPMKEEMGGGMSPEMVAGMKNTGGMYTLPDDEELRRRLTPMQYKVTRQDGTEPPFDNEYWNNHEAGLYVDIVSGEPLFSSTDKFESKTGWPSFTRPLVPENVAQKADRSFFMARTEVRSKHGDSHLGHLFNDGPEPTGLRYCINSAALRFIPKADLEKEGYGKYRKLFE</sequence>
<dbReference type="Pfam" id="PF01641">
    <property type="entry name" value="SelR"/>
    <property type="match status" value="1"/>
</dbReference>
<dbReference type="InterPro" id="IPR002579">
    <property type="entry name" value="Met_Sox_Rdtase_MsrB_dom"/>
</dbReference>
<dbReference type="HAMAP" id="MF_01400">
    <property type="entry name" value="MsrB"/>
    <property type="match status" value="1"/>
</dbReference>
<feature type="active site" description="Nucleophile" evidence="7">
    <location>
        <position position="368"/>
    </location>
</feature>
<dbReference type="InterPro" id="IPR036509">
    <property type="entry name" value="Met_Sox_Rdtase_MsrA_sf"/>
</dbReference>
<protein>
    <recommendedName>
        <fullName evidence="7 8">Multifunctional fusion protein</fullName>
    </recommendedName>
    <domain>
        <recommendedName>
            <fullName evidence="8">Peptide methionine sulfoxide reductase MsrA</fullName>
            <shortName evidence="8">Protein-methionine-S-oxide reductase</shortName>
            <ecNumber evidence="8">1.8.4.11</ecNumber>
        </recommendedName>
        <alternativeName>
            <fullName evidence="8">Peptide-methionine (S)-S-oxide reductase</fullName>
            <shortName evidence="8">Peptide Met(O) reductase</shortName>
        </alternativeName>
    </domain>
    <domain>
        <recommendedName>
            <fullName evidence="7">Peptide methionine sulfoxide reductase MsrB</fullName>
            <ecNumber evidence="7">1.8.4.12</ecNumber>
        </recommendedName>
        <alternativeName>
            <fullName evidence="7">Peptide-methionine (R)-S-oxide reductase</fullName>
        </alternativeName>
    </domain>
</protein>
<dbReference type="SUPFAM" id="SSF51316">
    <property type="entry name" value="Mss4-like"/>
    <property type="match status" value="1"/>
</dbReference>
<evidence type="ECO:0000256" key="2">
    <source>
        <dbReference type="ARBA" id="ARBA00023268"/>
    </source>
</evidence>
<dbReference type="PROSITE" id="PS51790">
    <property type="entry name" value="MSRB"/>
    <property type="match status" value="1"/>
</dbReference>
<comment type="function">
    <text evidence="3 8">Has an important function as a repair enzyme for proteins that have been inactivated by oxidation. Catalyzes the reversible oxidation-reduction of methionine sulfoxide in proteins to methionine.</text>
</comment>
<dbReference type="InterPro" id="IPR002569">
    <property type="entry name" value="Met_Sox_Rdtase_MsrA_dom"/>
</dbReference>
<dbReference type="EC" id="1.8.4.12" evidence="7"/>
<dbReference type="Proteomes" id="UP000605201">
    <property type="component" value="Unassembled WGS sequence"/>
</dbReference>
<comment type="similarity">
    <text evidence="7">Belongs to the MsrB Met sulfoxide reductase family.</text>
</comment>
<evidence type="ECO:0000256" key="7">
    <source>
        <dbReference type="HAMAP-Rule" id="MF_01400"/>
    </source>
</evidence>
<evidence type="ECO:0000259" key="9">
    <source>
        <dbReference type="PROSITE" id="PS51790"/>
    </source>
</evidence>
<comment type="caution">
    <text evidence="7">Lacks conserved residue(s) required for the propagation of feature annotation.</text>
</comment>
<dbReference type="GO" id="GO:0033743">
    <property type="term" value="F:peptide-methionine (R)-S-oxide reductase activity"/>
    <property type="evidence" value="ECO:0007669"/>
    <property type="project" value="UniProtKB-UniRule"/>
</dbReference>
<dbReference type="Gene3D" id="3.30.1060.10">
    <property type="entry name" value="Peptide methionine sulphoxide reductase MsrA"/>
    <property type="match status" value="1"/>
</dbReference>
<dbReference type="HAMAP" id="MF_01401">
    <property type="entry name" value="MsrA"/>
    <property type="match status" value="1"/>
</dbReference>
<dbReference type="SUPFAM" id="SSF55068">
    <property type="entry name" value="Peptide methionine sulfoxide reductase"/>
    <property type="match status" value="1"/>
</dbReference>
<proteinExistence type="inferred from homology"/>
<evidence type="ECO:0000256" key="1">
    <source>
        <dbReference type="ARBA" id="ARBA00023002"/>
    </source>
</evidence>
<comment type="catalytic activity">
    <reaction evidence="5 7">
        <text>L-methionyl-[protein] + [thioredoxin]-disulfide + H2O = L-methionyl-(R)-S-oxide-[protein] + [thioredoxin]-dithiol</text>
        <dbReference type="Rhea" id="RHEA:24164"/>
        <dbReference type="Rhea" id="RHEA-COMP:10698"/>
        <dbReference type="Rhea" id="RHEA-COMP:10700"/>
        <dbReference type="Rhea" id="RHEA-COMP:12313"/>
        <dbReference type="Rhea" id="RHEA-COMP:12314"/>
        <dbReference type="ChEBI" id="CHEBI:15377"/>
        <dbReference type="ChEBI" id="CHEBI:16044"/>
        <dbReference type="ChEBI" id="CHEBI:29950"/>
        <dbReference type="ChEBI" id="CHEBI:45764"/>
        <dbReference type="ChEBI" id="CHEBI:50058"/>
        <dbReference type="EC" id="1.8.4.12"/>
    </reaction>
</comment>
<dbReference type="NCBIfam" id="TIGR00401">
    <property type="entry name" value="msrA"/>
    <property type="match status" value="1"/>
</dbReference>
<dbReference type="AlphaFoldDB" id="A0A8J6P3H8"/>
<dbReference type="InterPro" id="IPR011057">
    <property type="entry name" value="Mss4-like_sf"/>
</dbReference>
<evidence type="ECO:0000256" key="6">
    <source>
        <dbReference type="ARBA" id="ARBA00048782"/>
    </source>
</evidence>
<dbReference type="EMBL" id="JACNIG010000248">
    <property type="protein sequence ID" value="MBC8432842.1"/>
    <property type="molecule type" value="Genomic_DNA"/>
</dbReference>
<feature type="domain" description="MsrB" evidence="9">
    <location>
        <begin position="257"/>
        <end position="379"/>
    </location>
</feature>
<evidence type="ECO:0000256" key="5">
    <source>
        <dbReference type="ARBA" id="ARBA00048488"/>
    </source>
</evidence>
<evidence type="ECO:0000313" key="11">
    <source>
        <dbReference type="Proteomes" id="UP000605201"/>
    </source>
</evidence>
<dbReference type="PANTHER" id="PTHR43774">
    <property type="entry name" value="PEPTIDE METHIONINE SULFOXIDE REDUCTASE"/>
    <property type="match status" value="1"/>
</dbReference>